<dbReference type="EMBL" id="LT840185">
    <property type="protein sequence ID" value="SMF70738.1"/>
    <property type="molecule type" value="Genomic_DNA"/>
</dbReference>
<keyword evidence="1" id="KW-0677">Repeat</keyword>
<keyword evidence="2" id="KW-0201">Cytochrome c-type biogenesis</keyword>
<organism evidence="6 7">
    <name type="scientific">Allosphingosinicella indica</name>
    <dbReference type="NCBI Taxonomy" id="941907"/>
    <lineage>
        <taxon>Bacteria</taxon>
        <taxon>Pseudomonadati</taxon>
        <taxon>Pseudomonadota</taxon>
        <taxon>Alphaproteobacteria</taxon>
        <taxon>Sphingomonadales</taxon>
        <taxon>Sphingomonadaceae</taxon>
        <taxon>Allosphingosinicella</taxon>
    </lineage>
</organism>
<dbReference type="Proteomes" id="UP000192934">
    <property type="component" value="Chromosome I"/>
</dbReference>
<dbReference type="Gene3D" id="1.25.40.10">
    <property type="entry name" value="Tetratricopeptide repeat domain"/>
    <property type="match status" value="2"/>
</dbReference>
<dbReference type="InterPro" id="IPR056413">
    <property type="entry name" value="TPR_CcmH_CycH"/>
</dbReference>
<evidence type="ECO:0000313" key="6">
    <source>
        <dbReference type="EMBL" id="SMF70738.1"/>
    </source>
</evidence>
<keyword evidence="7" id="KW-1185">Reference proteome</keyword>
<evidence type="ECO:0000259" key="5">
    <source>
        <dbReference type="Pfam" id="PF23914"/>
    </source>
</evidence>
<evidence type="ECO:0000256" key="4">
    <source>
        <dbReference type="PROSITE-ProRule" id="PRU00339"/>
    </source>
</evidence>
<dbReference type="STRING" id="941907.SAMN06295910_1939"/>
<dbReference type="RefSeq" id="WP_157123784.1">
    <property type="nucleotide sequence ID" value="NZ_LT840185.1"/>
</dbReference>
<gene>
    <name evidence="6" type="ORF">SAMN06295910_1939</name>
</gene>
<reference evidence="7" key="1">
    <citation type="submission" date="2017-04" db="EMBL/GenBank/DDBJ databases">
        <authorList>
            <person name="Varghese N."/>
            <person name="Submissions S."/>
        </authorList>
    </citation>
    <scope>NUCLEOTIDE SEQUENCE [LARGE SCALE GENOMIC DNA]</scope>
    <source>
        <strain evidence="7">Dd16</strain>
    </source>
</reference>
<dbReference type="Pfam" id="PF23914">
    <property type="entry name" value="TPR_CcmH_CycH"/>
    <property type="match status" value="1"/>
</dbReference>
<accession>A0A1X7GL87</accession>
<feature type="repeat" description="TPR" evidence="4">
    <location>
        <begin position="78"/>
        <end position="111"/>
    </location>
</feature>
<dbReference type="PANTHER" id="PTHR47870">
    <property type="entry name" value="CYTOCHROME C-TYPE BIOGENESIS PROTEIN CCMH"/>
    <property type="match status" value="1"/>
</dbReference>
<dbReference type="InterPro" id="IPR019734">
    <property type="entry name" value="TPR_rpt"/>
</dbReference>
<evidence type="ECO:0000256" key="2">
    <source>
        <dbReference type="ARBA" id="ARBA00022748"/>
    </source>
</evidence>
<feature type="domain" description="Cytochrome c-type biogenesis protein H TPR" evidence="5">
    <location>
        <begin position="69"/>
        <end position="179"/>
    </location>
</feature>
<sequence length="315" mass="32900">MSEGNTSARRLPSASTMALIAAGVVLAASAGVALLRSDDADNTVASPHGAVKSDQPVGTLEDSIAKVAERLKRDPDNAADWRMLGWSYFETGDLGAAAGAYRRAAEVEPNNAENWSSLGEAIQRNSTKVEPEAASAFGRALKIDPKDPRARYFTAVQKDLNGDHKGAIDDWIAMLRDAPAGAVYEADVRRTINQVAEKEGIDVAGRMPAPSAGSVATAAIPGPTAEQLASASSIPPGEQDEMVKGMVSRLEARLKANPKDADGWIRLMRSRMVLNDPTAARAALASGLAAFQGDSATQGRLRQAAQELSVPGGGG</sequence>
<name>A0A1X7GL87_9SPHN</name>
<protein>
    <submittedName>
        <fullName evidence="6">Cytochrome c-type biogenesis protein CcmH</fullName>
    </submittedName>
</protein>
<dbReference type="PROSITE" id="PS50005">
    <property type="entry name" value="TPR"/>
    <property type="match status" value="1"/>
</dbReference>
<evidence type="ECO:0000256" key="1">
    <source>
        <dbReference type="ARBA" id="ARBA00022737"/>
    </source>
</evidence>
<dbReference type="InterPro" id="IPR051263">
    <property type="entry name" value="C-type_cytochrome_biogenesis"/>
</dbReference>
<dbReference type="InterPro" id="IPR011990">
    <property type="entry name" value="TPR-like_helical_dom_sf"/>
</dbReference>
<evidence type="ECO:0000313" key="7">
    <source>
        <dbReference type="Proteomes" id="UP000192934"/>
    </source>
</evidence>
<dbReference type="SUPFAM" id="SSF48452">
    <property type="entry name" value="TPR-like"/>
    <property type="match status" value="1"/>
</dbReference>
<dbReference type="PANTHER" id="PTHR47870:SF1">
    <property type="entry name" value="CYTOCHROME C-TYPE BIOGENESIS PROTEIN CCMH"/>
    <property type="match status" value="1"/>
</dbReference>
<proteinExistence type="predicted"/>
<evidence type="ECO:0000256" key="3">
    <source>
        <dbReference type="ARBA" id="ARBA00022803"/>
    </source>
</evidence>
<dbReference type="GO" id="GO:0017004">
    <property type="term" value="P:cytochrome complex assembly"/>
    <property type="evidence" value="ECO:0007669"/>
    <property type="project" value="UniProtKB-KW"/>
</dbReference>
<dbReference type="OrthoDB" id="9815847at2"/>
<dbReference type="AlphaFoldDB" id="A0A1X7GL87"/>
<keyword evidence="3 4" id="KW-0802">TPR repeat</keyword>